<evidence type="ECO:0000259" key="1">
    <source>
        <dbReference type="Pfam" id="PF11716"/>
    </source>
</evidence>
<dbReference type="InterPro" id="IPR036527">
    <property type="entry name" value="SCP2_sterol-bd_dom_sf"/>
</dbReference>
<dbReference type="SUPFAM" id="SSF55718">
    <property type="entry name" value="SCP-like"/>
    <property type="match status" value="1"/>
</dbReference>
<reference evidence="2 3" key="1">
    <citation type="submission" date="2021-07" db="EMBL/GenBank/DDBJ databases">
        <title>Actinomadura sp. PM05-2 isolated from lichen.</title>
        <authorList>
            <person name="Somphong A."/>
            <person name="Phongsopitanun W."/>
            <person name="Tanasupawat S."/>
            <person name="Peongsungnone V."/>
        </authorList>
    </citation>
    <scope>NUCLEOTIDE SEQUENCE [LARGE SCALE GENOMIC DNA]</scope>
    <source>
        <strain evidence="2 3">PM05-2</strain>
    </source>
</reference>
<organism evidence="2 3">
    <name type="scientific">Actinomadura parmotrematis</name>
    <dbReference type="NCBI Taxonomy" id="2864039"/>
    <lineage>
        <taxon>Bacteria</taxon>
        <taxon>Bacillati</taxon>
        <taxon>Actinomycetota</taxon>
        <taxon>Actinomycetes</taxon>
        <taxon>Streptosporangiales</taxon>
        <taxon>Thermomonosporaceae</taxon>
        <taxon>Actinomadura</taxon>
    </lineage>
</organism>
<protein>
    <submittedName>
        <fullName evidence="2">Maleylpyruvate isomerase family mycothiol-dependent enzyme</fullName>
    </submittedName>
</protein>
<gene>
    <name evidence="2" type="ORF">K1Y72_26200</name>
</gene>
<evidence type="ECO:0000313" key="3">
    <source>
        <dbReference type="Proteomes" id="UP000774570"/>
    </source>
</evidence>
<comment type="caution">
    <text evidence="2">The sequence shown here is derived from an EMBL/GenBank/DDBJ whole genome shotgun (WGS) entry which is preliminary data.</text>
</comment>
<dbReference type="InterPro" id="IPR017517">
    <property type="entry name" value="Maleyloyr_isom"/>
</dbReference>
<keyword evidence="3" id="KW-1185">Reference proteome</keyword>
<evidence type="ECO:0000313" key="2">
    <source>
        <dbReference type="EMBL" id="MBW8485896.1"/>
    </source>
</evidence>
<sequence>MTRVPIEEIEAATARLVADAARLDEAAVRGPSLLPGWTRGHVLTHVARNADGGTRLLVWARTGQESHEYASAEARAAEIEAGAGRAPAELVADVRASATRFADACRAMPGDRWDVPVRWTGGAEHPVRRATDARLTEVLLHHVDLDAGFGPADWPGAFVADQLARTLASYARRPGVPRVRVHATDTGLRLGDEGGLVEGTQADLLAWLTGRADGIRLAGHLPAFPPLF</sequence>
<dbReference type="InterPro" id="IPR024344">
    <property type="entry name" value="MDMPI_metal-binding"/>
</dbReference>
<dbReference type="Gene3D" id="3.30.1050.20">
    <property type="match status" value="1"/>
</dbReference>
<dbReference type="Proteomes" id="UP000774570">
    <property type="component" value="Unassembled WGS sequence"/>
</dbReference>
<accession>A0ABS7G010</accession>
<dbReference type="Gene3D" id="1.20.120.450">
    <property type="entry name" value="dinb family like domain"/>
    <property type="match status" value="1"/>
</dbReference>
<dbReference type="EMBL" id="JAIBOA010000019">
    <property type="protein sequence ID" value="MBW8485896.1"/>
    <property type="molecule type" value="Genomic_DNA"/>
</dbReference>
<name>A0ABS7G010_9ACTN</name>
<dbReference type="GO" id="GO:0016853">
    <property type="term" value="F:isomerase activity"/>
    <property type="evidence" value="ECO:0007669"/>
    <property type="project" value="UniProtKB-KW"/>
</dbReference>
<dbReference type="NCBIfam" id="TIGR03083">
    <property type="entry name" value="maleylpyruvate isomerase family mycothiol-dependent enzyme"/>
    <property type="match status" value="1"/>
</dbReference>
<dbReference type="SUPFAM" id="SSF109854">
    <property type="entry name" value="DinB/YfiT-like putative metalloenzymes"/>
    <property type="match status" value="1"/>
</dbReference>
<dbReference type="Pfam" id="PF11716">
    <property type="entry name" value="MDMPI_N"/>
    <property type="match status" value="1"/>
</dbReference>
<proteinExistence type="predicted"/>
<dbReference type="InterPro" id="IPR034660">
    <property type="entry name" value="DinB/YfiT-like"/>
</dbReference>
<keyword evidence="2" id="KW-0413">Isomerase</keyword>
<feature type="domain" description="Mycothiol-dependent maleylpyruvate isomerase metal-binding" evidence="1">
    <location>
        <begin position="10"/>
        <end position="145"/>
    </location>
</feature>
<dbReference type="RefSeq" id="WP_220169136.1">
    <property type="nucleotide sequence ID" value="NZ_JAIBOA010000019.1"/>
</dbReference>